<dbReference type="RefSeq" id="WP_068335011.1">
    <property type="nucleotide sequence ID" value="NZ_LVHF01000033.1"/>
</dbReference>
<organism evidence="1 2">
    <name type="scientific">Photobacterium jeanii</name>
    <dbReference type="NCBI Taxonomy" id="858640"/>
    <lineage>
        <taxon>Bacteria</taxon>
        <taxon>Pseudomonadati</taxon>
        <taxon>Pseudomonadota</taxon>
        <taxon>Gammaproteobacteria</taxon>
        <taxon>Vibrionales</taxon>
        <taxon>Vibrionaceae</taxon>
        <taxon>Photobacterium</taxon>
    </lineage>
</organism>
<dbReference type="Proteomes" id="UP000078503">
    <property type="component" value="Unassembled WGS sequence"/>
</dbReference>
<dbReference type="AlphaFoldDB" id="A0A178K145"/>
<keyword evidence="2" id="KW-1185">Reference proteome</keyword>
<evidence type="ECO:0000313" key="1">
    <source>
        <dbReference type="EMBL" id="OAN11030.1"/>
    </source>
</evidence>
<dbReference type="STRING" id="858640.A3K86_18820"/>
<gene>
    <name evidence="1" type="ORF">A3K86_18820</name>
</gene>
<protein>
    <submittedName>
        <fullName evidence="1">Uncharacterized protein</fullName>
    </submittedName>
</protein>
<name>A0A178K145_9GAMM</name>
<proteinExistence type="predicted"/>
<accession>A0A178K145</accession>
<evidence type="ECO:0000313" key="2">
    <source>
        <dbReference type="Proteomes" id="UP000078503"/>
    </source>
</evidence>
<dbReference type="EMBL" id="LVHF01000033">
    <property type="protein sequence ID" value="OAN11030.1"/>
    <property type="molecule type" value="Genomic_DNA"/>
</dbReference>
<sequence>MSSHTQRQQLQLFYRESDRVRLLEVDQLPAMTSQEMAEFHLWLENKRDFTPADTQCRHWLKTCSAGHVTELVFHSDGTVDEFTLFRRQHAQGVWRLEDGVIHIALTANDHDYRYSVIANRQVNIHSAIEYKNNQLHAYLKLAQVK</sequence>
<comment type="caution">
    <text evidence="1">The sequence shown here is derived from an EMBL/GenBank/DDBJ whole genome shotgun (WGS) entry which is preliminary data.</text>
</comment>
<dbReference type="OrthoDB" id="5892215at2"/>
<reference evidence="1 2" key="1">
    <citation type="submission" date="2016-03" db="EMBL/GenBank/DDBJ databases">
        <title>Photobacterium proteolyticum sp. nov. a protease producing bacterium isolated from ocean sediments of Laizhou Bay.</title>
        <authorList>
            <person name="Li Y."/>
        </authorList>
    </citation>
    <scope>NUCLEOTIDE SEQUENCE [LARGE SCALE GENOMIC DNA]</scope>
    <source>
        <strain evidence="1 2">R-40508</strain>
    </source>
</reference>